<keyword evidence="2" id="KW-1185">Reference proteome</keyword>
<reference evidence="1 2" key="1">
    <citation type="journal article" date="2019" name="Nat. Ecol. Evol.">
        <title>Megaphylogeny resolves global patterns of mushroom evolution.</title>
        <authorList>
            <person name="Varga T."/>
            <person name="Krizsan K."/>
            <person name="Foldi C."/>
            <person name="Dima B."/>
            <person name="Sanchez-Garcia M."/>
            <person name="Sanchez-Ramirez S."/>
            <person name="Szollosi G.J."/>
            <person name="Szarkandi J.G."/>
            <person name="Papp V."/>
            <person name="Albert L."/>
            <person name="Andreopoulos W."/>
            <person name="Angelini C."/>
            <person name="Antonin V."/>
            <person name="Barry K.W."/>
            <person name="Bougher N.L."/>
            <person name="Buchanan P."/>
            <person name="Buyck B."/>
            <person name="Bense V."/>
            <person name="Catcheside P."/>
            <person name="Chovatia M."/>
            <person name="Cooper J."/>
            <person name="Damon W."/>
            <person name="Desjardin D."/>
            <person name="Finy P."/>
            <person name="Geml J."/>
            <person name="Haridas S."/>
            <person name="Hughes K."/>
            <person name="Justo A."/>
            <person name="Karasinski D."/>
            <person name="Kautmanova I."/>
            <person name="Kiss B."/>
            <person name="Kocsube S."/>
            <person name="Kotiranta H."/>
            <person name="LaButti K.M."/>
            <person name="Lechner B.E."/>
            <person name="Liimatainen K."/>
            <person name="Lipzen A."/>
            <person name="Lukacs Z."/>
            <person name="Mihaltcheva S."/>
            <person name="Morgado L.N."/>
            <person name="Niskanen T."/>
            <person name="Noordeloos M.E."/>
            <person name="Ohm R.A."/>
            <person name="Ortiz-Santana B."/>
            <person name="Ovrebo C."/>
            <person name="Racz N."/>
            <person name="Riley R."/>
            <person name="Savchenko A."/>
            <person name="Shiryaev A."/>
            <person name="Soop K."/>
            <person name="Spirin V."/>
            <person name="Szebenyi C."/>
            <person name="Tomsovsky M."/>
            <person name="Tulloss R.E."/>
            <person name="Uehling J."/>
            <person name="Grigoriev I.V."/>
            <person name="Vagvolgyi C."/>
            <person name="Papp T."/>
            <person name="Martin F.M."/>
            <person name="Miettinen O."/>
            <person name="Hibbett D.S."/>
            <person name="Nagy L.G."/>
        </authorList>
    </citation>
    <scope>NUCLEOTIDE SEQUENCE [LARGE SCALE GENOMIC DNA]</scope>
    <source>
        <strain evidence="1 2">FP101781</strain>
    </source>
</reference>
<sequence>MLHSRRTLSRPNPPLLLIPPVIPAPLPLPRVVPPPSIVASPASSVSFLVFQMDIPPIAYR</sequence>
<evidence type="ECO:0000313" key="1">
    <source>
        <dbReference type="EMBL" id="TEB28355.1"/>
    </source>
</evidence>
<name>A0A4Y7T2K5_COPMI</name>
<dbReference type="AlphaFoldDB" id="A0A4Y7T2K5"/>
<accession>A0A4Y7T2K5</accession>
<proteinExistence type="predicted"/>
<gene>
    <name evidence="1" type="ORF">FA13DRAFT_1735730</name>
</gene>
<protein>
    <submittedName>
        <fullName evidence="1">Uncharacterized protein</fullName>
    </submittedName>
</protein>
<organism evidence="1 2">
    <name type="scientific">Coprinellus micaceus</name>
    <name type="common">Glistening ink-cap mushroom</name>
    <name type="synonym">Coprinus micaceus</name>
    <dbReference type="NCBI Taxonomy" id="71717"/>
    <lineage>
        <taxon>Eukaryota</taxon>
        <taxon>Fungi</taxon>
        <taxon>Dikarya</taxon>
        <taxon>Basidiomycota</taxon>
        <taxon>Agaricomycotina</taxon>
        <taxon>Agaricomycetes</taxon>
        <taxon>Agaricomycetidae</taxon>
        <taxon>Agaricales</taxon>
        <taxon>Agaricineae</taxon>
        <taxon>Psathyrellaceae</taxon>
        <taxon>Coprinellus</taxon>
    </lineage>
</organism>
<dbReference type="Proteomes" id="UP000298030">
    <property type="component" value="Unassembled WGS sequence"/>
</dbReference>
<comment type="caution">
    <text evidence="1">The sequence shown here is derived from an EMBL/GenBank/DDBJ whole genome shotgun (WGS) entry which is preliminary data.</text>
</comment>
<dbReference type="EMBL" id="QPFP01000033">
    <property type="protein sequence ID" value="TEB28355.1"/>
    <property type="molecule type" value="Genomic_DNA"/>
</dbReference>
<evidence type="ECO:0000313" key="2">
    <source>
        <dbReference type="Proteomes" id="UP000298030"/>
    </source>
</evidence>